<evidence type="ECO:0000256" key="8">
    <source>
        <dbReference type="ARBA" id="ARBA00022737"/>
    </source>
</evidence>
<dbReference type="InterPro" id="IPR019787">
    <property type="entry name" value="Znf_PHD-finger"/>
</dbReference>
<evidence type="ECO:0000256" key="22">
    <source>
        <dbReference type="SAM" id="MobiDB-lite"/>
    </source>
</evidence>
<evidence type="ECO:0000259" key="24">
    <source>
        <dbReference type="PROSITE" id="PS51805"/>
    </source>
</evidence>
<evidence type="ECO:0000259" key="23">
    <source>
        <dbReference type="PROSITE" id="PS50016"/>
    </source>
</evidence>
<evidence type="ECO:0000256" key="4">
    <source>
        <dbReference type="ARBA" id="ARBA00022454"/>
    </source>
</evidence>
<feature type="domain" description="PHD-type" evidence="24">
    <location>
        <begin position="254"/>
        <end position="347"/>
    </location>
</feature>
<dbReference type="FunFam" id="3.30.40.10:FF:000004">
    <property type="entry name" value="Jade family PHD finger 2"/>
    <property type="match status" value="1"/>
</dbReference>
<keyword evidence="12" id="KW-0010">Activator</keyword>
<keyword evidence="6" id="KW-0053">Apoptosis</keyword>
<keyword evidence="16" id="KW-0966">Cell projection</keyword>
<keyword evidence="14" id="KW-0206">Cytoskeleton</keyword>
<evidence type="ECO:0000313" key="26">
    <source>
        <dbReference type="Proteomes" id="UP001295444"/>
    </source>
</evidence>
<dbReference type="EMBL" id="OW240917">
    <property type="protein sequence ID" value="CAH2300940.1"/>
    <property type="molecule type" value="Genomic_DNA"/>
</dbReference>
<proteinExistence type="inferred from homology"/>
<accession>A0AAD1SGA5</accession>
<dbReference type="PANTHER" id="PTHR13793:SF79">
    <property type="entry name" value="PROTEIN JADE-1"/>
    <property type="match status" value="1"/>
</dbReference>
<evidence type="ECO:0000256" key="10">
    <source>
        <dbReference type="ARBA" id="ARBA00022833"/>
    </source>
</evidence>
<keyword evidence="26" id="KW-1185">Reference proteome</keyword>
<dbReference type="Pfam" id="PF13832">
    <property type="entry name" value="zf-HC5HC2H_2"/>
    <property type="match status" value="1"/>
</dbReference>
<dbReference type="AlphaFoldDB" id="A0AAD1SGA5"/>
<keyword evidence="11" id="KW-0805">Transcription regulation</keyword>
<keyword evidence="15" id="KW-0539">Nucleus</keyword>
<dbReference type="GO" id="GO:0005634">
    <property type="term" value="C:nucleus"/>
    <property type="evidence" value="ECO:0007669"/>
    <property type="project" value="UniProtKB-SubCell"/>
</dbReference>
<evidence type="ECO:0000256" key="11">
    <source>
        <dbReference type="ARBA" id="ARBA00023015"/>
    </source>
</evidence>
<dbReference type="PROSITE" id="PS01359">
    <property type="entry name" value="ZF_PHD_1"/>
    <property type="match status" value="1"/>
</dbReference>
<comment type="similarity">
    <text evidence="17">Belongs to the JADE family.</text>
</comment>
<evidence type="ECO:0000256" key="7">
    <source>
        <dbReference type="ARBA" id="ARBA00022723"/>
    </source>
</evidence>
<evidence type="ECO:0000256" key="15">
    <source>
        <dbReference type="ARBA" id="ARBA00023242"/>
    </source>
</evidence>
<feature type="region of interest" description="Disordered" evidence="22">
    <location>
        <begin position="1"/>
        <end position="41"/>
    </location>
</feature>
<evidence type="ECO:0000256" key="6">
    <source>
        <dbReference type="ARBA" id="ARBA00022703"/>
    </source>
</evidence>
<keyword evidence="7" id="KW-0479">Metal-binding</keyword>
<evidence type="ECO:0000313" key="25">
    <source>
        <dbReference type="EMBL" id="CAH2300940.1"/>
    </source>
</evidence>
<reference evidence="25" key="1">
    <citation type="submission" date="2022-03" db="EMBL/GenBank/DDBJ databases">
        <authorList>
            <person name="Alioto T."/>
            <person name="Alioto T."/>
            <person name="Gomez Garrido J."/>
        </authorList>
    </citation>
    <scope>NUCLEOTIDE SEQUENCE</scope>
</reference>
<evidence type="ECO:0000256" key="13">
    <source>
        <dbReference type="ARBA" id="ARBA00023163"/>
    </source>
</evidence>
<evidence type="ECO:0000256" key="21">
    <source>
        <dbReference type="PROSITE-ProRule" id="PRU00146"/>
    </source>
</evidence>
<evidence type="ECO:0000256" key="12">
    <source>
        <dbReference type="ARBA" id="ARBA00023159"/>
    </source>
</evidence>
<dbReference type="InterPro" id="IPR019786">
    <property type="entry name" value="Zinc_finger_PHD-type_CS"/>
</dbReference>
<evidence type="ECO:0000256" key="5">
    <source>
        <dbReference type="ARBA" id="ARBA00022490"/>
    </source>
</evidence>
<evidence type="ECO:0000256" key="20">
    <source>
        <dbReference type="ARBA" id="ARBA00042970"/>
    </source>
</evidence>
<dbReference type="SMART" id="SM00249">
    <property type="entry name" value="PHD"/>
    <property type="match status" value="1"/>
</dbReference>
<evidence type="ECO:0000256" key="16">
    <source>
        <dbReference type="ARBA" id="ARBA00023273"/>
    </source>
</evidence>
<dbReference type="InterPro" id="IPR011011">
    <property type="entry name" value="Znf_FYVE_PHD"/>
</dbReference>
<dbReference type="Gene3D" id="3.30.40.10">
    <property type="entry name" value="Zinc/RING finger domain, C3HC4 (zinc finger)"/>
    <property type="match status" value="2"/>
</dbReference>
<dbReference type="PROSITE" id="PS51805">
    <property type="entry name" value="EPHD"/>
    <property type="match status" value="1"/>
</dbReference>
<dbReference type="FunFam" id="3.30.40.10:FF:000030">
    <property type="entry name" value="Protein Jade-1 isoform 1"/>
    <property type="match status" value="1"/>
</dbReference>
<keyword evidence="9 21" id="KW-0863">Zinc-finger</keyword>
<sequence length="347" mass="39423">MKRARLPSTSEDSDDNGSLSTSWSQNSKSRNRRSSRHEDQKASEVFRTDLITAMKLHDSHQLNPEDYYILADQWRQDWEKGVQVPVNPESIPEPVARLIAEKDKVVTYSKPRKYINSSGSEPPELGYVDIRTLAEGVCRYDLSETDVAWLELINEEFKEMGLVPLDEYIMERIMEELEQRCYDNMNHAIETEEGLGIEYDEDVVCDVCQSPDGEDGNEMVFCDKCNICVHQACYGILKVPEGSWLCRTCALGVEPKCLLCPKKGGAMKPTRSGTKWVHVSCALWIPEVSIGSPEKMEPITKLSHIPSSRWALICSLCNDKTGASIQSKETYFYNPQSCNRALILIHW</sequence>
<evidence type="ECO:0000256" key="9">
    <source>
        <dbReference type="ARBA" id="ARBA00022771"/>
    </source>
</evidence>
<keyword evidence="10" id="KW-0862">Zinc</keyword>
<dbReference type="InterPro" id="IPR050701">
    <property type="entry name" value="Histone_Mod_Regulator"/>
</dbReference>
<dbReference type="SUPFAM" id="SSF57903">
    <property type="entry name" value="FYVE/PHD zinc finger"/>
    <property type="match status" value="1"/>
</dbReference>
<name>A0AAD1SGA5_PELCU</name>
<keyword evidence="4" id="KW-0158">Chromosome</keyword>
<dbReference type="InterPro" id="IPR013083">
    <property type="entry name" value="Znf_RING/FYVE/PHD"/>
</dbReference>
<keyword evidence="13" id="KW-0804">Transcription</keyword>
<dbReference type="GO" id="GO:0006915">
    <property type="term" value="P:apoptotic process"/>
    <property type="evidence" value="ECO:0007669"/>
    <property type="project" value="UniProtKB-KW"/>
</dbReference>
<comment type="subcellular location">
    <subcellularLocation>
        <location evidence="3">Chromosome</location>
    </subcellularLocation>
    <subcellularLocation>
        <location evidence="1">Cytoplasm</location>
        <location evidence="1">Cytoskeleton</location>
        <location evidence="1">Cilium basal body</location>
    </subcellularLocation>
    <subcellularLocation>
        <location evidence="2">Nucleus</location>
    </subcellularLocation>
</comment>
<dbReference type="Proteomes" id="UP001295444">
    <property type="component" value="Chromosome 06"/>
</dbReference>
<gene>
    <name evidence="25" type="ORF">PECUL_23A028248</name>
</gene>
<dbReference type="GO" id="GO:0000123">
    <property type="term" value="C:histone acetyltransferase complex"/>
    <property type="evidence" value="ECO:0007669"/>
    <property type="project" value="TreeGrafter"/>
</dbReference>
<keyword evidence="5" id="KW-0963">Cytoplasm</keyword>
<evidence type="ECO:0000256" key="14">
    <source>
        <dbReference type="ARBA" id="ARBA00023212"/>
    </source>
</evidence>
<evidence type="ECO:0000256" key="19">
    <source>
        <dbReference type="ARBA" id="ARBA00041998"/>
    </source>
</evidence>
<dbReference type="InterPro" id="IPR034732">
    <property type="entry name" value="EPHD"/>
</dbReference>
<evidence type="ECO:0000256" key="3">
    <source>
        <dbReference type="ARBA" id="ARBA00004286"/>
    </source>
</evidence>
<keyword evidence="8" id="KW-0677">Repeat</keyword>
<dbReference type="GO" id="GO:0008270">
    <property type="term" value="F:zinc ion binding"/>
    <property type="evidence" value="ECO:0007669"/>
    <property type="project" value="UniProtKB-KW"/>
</dbReference>
<dbReference type="InterPro" id="IPR019542">
    <property type="entry name" value="Enhancer_polycomb-like_N"/>
</dbReference>
<dbReference type="Pfam" id="PF10513">
    <property type="entry name" value="EPL1"/>
    <property type="match status" value="1"/>
</dbReference>
<dbReference type="Pfam" id="PF13831">
    <property type="entry name" value="PHD_2"/>
    <property type="match status" value="1"/>
</dbReference>
<feature type="domain" description="PHD-type" evidence="23">
    <location>
        <begin position="202"/>
        <end position="252"/>
    </location>
</feature>
<evidence type="ECO:0000256" key="18">
    <source>
        <dbReference type="ARBA" id="ARBA00040212"/>
    </source>
</evidence>
<evidence type="ECO:0000256" key="17">
    <source>
        <dbReference type="ARBA" id="ARBA00038371"/>
    </source>
</evidence>
<dbReference type="PANTHER" id="PTHR13793">
    <property type="entry name" value="PHD FINGER PROTEINS"/>
    <property type="match status" value="1"/>
</dbReference>
<evidence type="ECO:0000256" key="2">
    <source>
        <dbReference type="ARBA" id="ARBA00004123"/>
    </source>
</evidence>
<evidence type="ECO:0000256" key="1">
    <source>
        <dbReference type="ARBA" id="ARBA00004120"/>
    </source>
</evidence>
<protein>
    <recommendedName>
        <fullName evidence="18">Protein Jade-1</fullName>
    </recommendedName>
    <alternativeName>
        <fullName evidence="19">Jade family PHD finger protein 1</fullName>
    </alternativeName>
    <alternativeName>
        <fullName evidence="20">PHD finger protein 17</fullName>
    </alternativeName>
</protein>
<dbReference type="InterPro" id="IPR001965">
    <property type="entry name" value="Znf_PHD"/>
</dbReference>
<organism evidence="25 26">
    <name type="scientific">Pelobates cultripes</name>
    <name type="common">Western spadefoot toad</name>
    <dbReference type="NCBI Taxonomy" id="61616"/>
    <lineage>
        <taxon>Eukaryota</taxon>
        <taxon>Metazoa</taxon>
        <taxon>Chordata</taxon>
        <taxon>Craniata</taxon>
        <taxon>Vertebrata</taxon>
        <taxon>Euteleostomi</taxon>
        <taxon>Amphibia</taxon>
        <taxon>Batrachia</taxon>
        <taxon>Anura</taxon>
        <taxon>Pelobatoidea</taxon>
        <taxon>Pelobatidae</taxon>
        <taxon>Pelobates</taxon>
    </lineage>
</organism>
<dbReference type="PROSITE" id="PS50016">
    <property type="entry name" value="ZF_PHD_2"/>
    <property type="match status" value="1"/>
</dbReference>
<dbReference type="GO" id="GO:0006357">
    <property type="term" value="P:regulation of transcription by RNA polymerase II"/>
    <property type="evidence" value="ECO:0007669"/>
    <property type="project" value="TreeGrafter"/>
</dbReference>